<evidence type="ECO:0000259" key="1">
    <source>
        <dbReference type="Pfam" id="PF19834"/>
    </source>
</evidence>
<name>A0A1H3IN38_9PSEU</name>
<dbReference type="STRING" id="418495.SAMN05216215_102364"/>
<sequence length="161" mass="17997">MRQNARVDSAHTDTGFRVTDLVAYFAGRWGLDRKIVDSTGAGMATLTGVASFTAEDDALVYRESGTLVMGEYQGPATRVLHFRVRGPGLADVHFDHGGFFHDLDLRDGRWSVRHPCRDDLYRGEVVIHGLDDWCQVWIVTGPAKSYTSTTAFRRMSVEDET</sequence>
<evidence type="ECO:0000313" key="3">
    <source>
        <dbReference type="Proteomes" id="UP000199529"/>
    </source>
</evidence>
<keyword evidence="3" id="KW-1185">Reference proteome</keyword>
<proteinExistence type="predicted"/>
<evidence type="ECO:0000313" key="2">
    <source>
        <dbReference type="EMBL" id="SDY29101.1"/>
    </source>
</evidence>
<dbReference type="Pfam" id="PF19834">
    <property type="entry name" value="DUF6314"/>
    <property type="match status" value="1"/>
</dbReference>
<dbReference type="AlphaFoldDB" id="A0A1H3IN38"/>
<accession>A0A1H3IN38</accession>
<organism evidence="2 3">
    <name type="scientific">Saccharopolyspora shandongensis</name>
    <dbReference type="NCBI Taxonomy" id="418495"/>
    <lineage>
        <taxon>Bacteria</taxon>
        <taxon>Bacillati</taxon>
        <taxon>Actinomycetota</taxon>
        <taxon>Actinomycetes</taxon>
        <taxon>Pseudonocardiales</taxon>
        <taxon>Pseudonocardiaceae</taxon>
        <taxon>Saccharopolyspora</taxon>
    </lineage>
</organism>
<dbReference type="EMBL" id="FNOK01000023">
    <property type="protein sequence ID" value="SDY29101.1"/>
    <property type="molecule type" value="Genomic_DNA"/>
</dbReference>
<gene>
    <name evidence="2" type="ORF">SAMN05216215_102364</name>
</gene>
<reference evidence="3" key="1">
    <citation type="submission" date="2016-10" db="EMBL/GenBank/DDBJ databases">
        <authorList>
            <person name="Varghese N."/>
            <person name="Submissions S."/>
        </authorList>
    </citation>
    <scope>NUCLEOTIDE SEQUENCE [LARGE SCALE GENOMIC DNA]</scope>
    <source>
        <strain evidence="3">CGMCC 4.3530</strain>
    </source>
</reference>
<dbReference type="Proteomes" id="UP000199529">
    <property type="component" value="Unassembled WGS sequence"/>
</dbReference>
<protein>
    <recommendedName>
        <fullName evidence="1">DUF6314 domain-containing protein</fullName>
    </recommendedName>
</protein>
<dbReference type="InterPro" id="IPR045632">
    <property type="entry name" value="DUF6314"/>
</dbReference>
<feature type="domain" description="DUF6314" evidence="1">
    <location>
        <begin position="25"/>
        <end position="154"/>
    </location>
</feature>